<feature type="binding site" evidence="14">
    <location>
        <position position="437"/>
    </location>
    <ligand>
        <name>substrate</name>
        <note>ligand shared between dimeric partners</note>
    </ligand>
</feature>
<feature type="binding site" description="in other chain" evidence="14">
    <location>
        <position position="260"/>
    </location>
    <ligand>
        <name>substrate</name>
        <note>ligand shared between dimeric partners</note>
    </ligand>
</feature>
<dbReference type="GO" id="GO:0006098">
    <property type="term" value="P:pentose-phosphate shunt"/>
    <property type="evidence" value="ECO:0007669"/>
    <property type="project" value="UniProtKB-UniPathway"/>
</dbReference>
<feature type="active site" description="Proton donor" evidence="13">
    <location>
        <position position="193"/>
    </location>
</feature>
<keyword evidence="8 12" id="KW-0560">Oxidoreductase</keyword>
<feature type="binding site" description="in other chain" evidence="14">
    <location>
        <position position="105"/>
    </location>
    <ligand>
        <name>substrate</name>
        <note>ligand shared between dimeric partners</note>
    </ligand>
</feature>
<feature type="binding site" description="in other chain" evidence="14">
    <location>
        <begin position="131"/>
        <end position="133"/>
    </location>
    <ligand>
        <name>substrate</name>
        <note>ligand shared between dimeric partners</note>
    </ligand>
</feature>
<evidence type="ECO:0000313" key="18">
    <source>
        <dbReference type="Proteomes" id="UP000244090"/>
    </source>
</evidence>
<evidence type="ECO:0000259" key="16">
    <source>
        <dbReference type="SMART" id="SM01350"/>
    </source>
</evidence>
<feature type="domain" description="6-phosphogluconate dehydrogenase C-terminal" evidence="16">
    <location>
        <begin position="182"/>
        <end position="461"/>
    </location>
</feature>
<evidence type="ECO:0000256" key="3">
    <source>
        <dbReference type="ARBA" id="ARBA00008419"/>
    </source>
</evidence>
<dbReference type="AlphaFoldDB" id="A0A2T6BYC9"/>
<evidence type="ECO:0000256" key="11">
    <source>
        <dbReference type="ARBA" id="ARBA00048640"/>
    </source>
</evidence>
<evidence type="ECO:0000256" key="13">
    <source>
        <dbReference type="PIRSR" id="PIRSR000109-1"/>
    </source>
</evidence>
<feature type="active site" description="Proton acceptor" evidence="13">
    <location>
        <position position="186"/>
    </location>
</feature>
<comment type="pathway">
    <text evidence="2 12 15">Carbohydrate degradation; pentose phosphate pathway; D-ribulose 5-phosphate from D-glucose 6-phosphate (oxidative stage): step 3/3.</text>
</comment>
<dbReference type="EMBL" id="QBKT01000005">
    <property type="protein sequence ID" value="PTX61080.1"/>
    <property type="molecule type" value="Genomic_DNA"/>
</dbReference>
<dbReference type="NCBIfam" id="TIGR00873">
    <property type="entry name" value="gnd"/>
    <property type="match status" value="1"/>
</dbReference>
<sequence length="462" mass="51400">MKATFGIIGLGVMGKSIAINALNHHISVAVYNRETKDEVNIAKDFVAAHAEKNVQGFTVLKDFINALETPRKILLMVNAGNAVDQVVNNLLPFLSEEDIILDGGNSHYQDTNRRITTLREKNIHFLGVGISGGEEGALKGPSLMPGGDWRSYQKVAPILETIAAKDNNGKPCCAYLGKNGAGHFVKMVHNGIEYGDMQLLAELYEILSKSNNYEDIAALFNAWNQTELASYLLEITAKILTTKEGDDYVLDTILDKAGNKGTGSWSSKAAMELGVPTTIKTAAVYARYISSFHQKRQELGVKSAKESIGELNIEALKEAYSFARILNLHQGFELLQAASKEYDWQLNLAEICSIWSNGCIIKSALLEKSIEIFQQHTTLLDNSSIIQQLQTQENDVKKIIKYALDNRLNIPCISAAYNYWIMMTTQRTSANMIQAQRDFFGAHTFQKVNDTTGQTFHYNWKK</sequence>
<reference evidence="17 18" key="1">
    <citation type="submission" date="2018-04" db="EMBL/GenBank/DDBJ databases">
        <title>Genomic Encyclopedia of Archaeal and Bacterial Type Strains, Phase II (KMG-II): from individual species to whole genera.</title>
        <authorList>
            <person name="Goeker M."/>
        </authorList>
    </citation>
    <scope>NUCLEOTIDE SEQUENCE [LARGE SCALE GENOMIC DNA]</scope>
    <source>
        <strain evidence="17 18">DSM 25731</strain>
    </source>
</reference>
<dbReference type="PRINTS" id="PR00076">
    <property type="entry name" value="6PGDHDRGNASE"/>
</dbReference>
<comment type="subunit">
    <text evidence="4 12">Homodimer.</text>
</comment>
<dbReference type="InterPro" id="IPR013328">
    <property type="entry name" value="6PGD_dom2"/>
</dbReference>
<dbReference type="Gene3D" id="1.10.1040.10">
    <property type="entry name" value="N-(1-d-carboxylethyl)-l-norvaline Dehydrogenase, domain 2"/>
    <property type="match status" value="1"/>
</dbReference>
<evidence type="ECO:0000256" key="12">
    <source>
        <dbReference type="PIRNR" id="PIRNR000109"/>
    </source>
</evidence>
<feature type="binding site" description="in other chain" evidence="14">
    <location>
        <begin position="189"/>
        <end position="190"/>
    </location>
    <ligand>
        <name>substrate</name>
        <note>ligand shared between dimeric partners</note>
    </ligand>
</feature>
<accession>A0A2T6BYC9</accession>
<dbReference type="InterPro" id="IPR006183">
    <property type="entry name" value="Pgluconate_DH"/>
</dbReference>
<dbReference type="InterPro" id="IPR006184">
    <property type="entry name" value="6PGdom_BS"/>
</dbReference>
<dbReference type="SUPFAM" id="SSF51735">
    <property type="entry name" value="NAD(P)-binding Rossmann-fold domains"/>
    <property type="match status" value="1"/>
</dbReference>
<dbReference type="PIRSF" id="PIRSF000109">
    <property type="entry name" value="6PGD"/>
    <property type="match status" value="1"/>
</dbReference>
<name>A0A2T6BYC9_9FLAO</name>
<dbReference type="Pfam" id="PF00393">
    <property type="entry name" value="6PGD"/>
    <property type="match status" value="1"/>
</dbReference>
<keyword evidence="10 12" id="KW-0570">Pentose shunt</keyword>
<evidence type="ECO:0000256" key="1">
    <source>
        <dbReference type="ARBA" id="ARBA00002526"/>
    </source>
</evidence>
<evidence type="ECO:0000256" key="14">
    <source>
        <dbReference type="PIRSR" id="PIRSR000109-2"/>
    </source>
</evidence>
<dbReference type="EC" id="1.1.1.44" evidence="5 12"/>
<dbReference type="GO" id="GO:0050661">
    <property type="term" value="F:NADP binding"/>
    <property type="evidence" value="ECO:0007669"/>
    <property type="project" value="InterPro"/>
</dbReference>
<dbReference type="PANTHER" id="PTHR11811">
    <property type="entry name" value="6-PHOSPHOGLUCONATE DEHYDROGENASE"/>
    <property type="match status" value="1"/>
</dbReference>
<dbReference type="FunFam" id="1.10.1040.10:FF:000032">
    <property type="entry name" value="6-phosphogluconate dehydrogenase, decarboxylating"/>
    <property type="match status" value="1"/>
</dbReference>
<comment type="function">
    <text evidence="1 12">Catalyzes the oxidative decarboxylation of 6-phosphogluconate to ribulose 5-phosphate and CO(2), with concomitant reduction of NADP to NADPH.</text>
</comment>
<evidence type="ECO:0000256" key="2">
    <source>
        <dbReference type="ARBA" id="ARBA00004874"/>
    </source>
</evidence>
<keyword evidence="9 15" id="KW-0311">Gluconate utilization</keyword>
<keyword evidence="18" id="KW-1185">Reference proteome</keyword>
<evidence type="ECO:0000256" key="9">
    <source>
        <dbReference type="ARBA" id="ARBA00023064"/>
    </source>
</evidence>
<dbReference type="RefSeq" id="WP_245896837.1">
    <property type="nucleotide sequence ID" value="NZ_QBKT01000005.1"/>
</dbReference>
<dbReference type="GO" id="GO:0019521">
    <property type="term" value="P:D-gluconate metabolic process"/>
    <property type="evidence" value="ECO:0007669"/>
    <property type="project" value="UniProtKB-KW"/>
</dbReference>
<comment type="similarity">
    <text evidence="3 12 15">Belongs to the 6-phosphogluconate dehydrogenase family.</text>
</comment>
<evidence type="ECO:0000256" key="10">
    <source>
        <dbReference type="ARBA" id="ARBA00023126"/>
    </source>
</evidence>
<feature type="binding site" description="in other chain" evidence="14">
    <location>
        <position position="287"/>
    </location>
    <ligand>
        <name>substrate</name>
        <note>ligand shared between dimeric partners</note>
    </ligand>
</feature>
<evidence type="ECO:0000256" key="6">
    <source>
        <dbReference type="ARBA" id="ARBA00018193"/>
    </source>
</evidence>
<dbReference type="PROSITE" id="PS00461">
    <property type="entry name" value="6PGD"/>
    <property type="match status" value="1"/>
</dbReference>
<gene>
    <name evidence="17" type="ORF">C8N46_105236</name>
</gene>
<evidence type="ECO:0000256" key="4">
    <source>
        <dbReference type="ARBA" id="ARBA00011738"/>
    </source>
</evidence>
<dbReference type="InterPro" id="IPR008927">
    <property type="entry name" value="6-PGluconate_DH-like_C_sf"/>
</dbReference>
<comment type="catalytic activity">
    <reaction evidence="11 12 15">
        <text>6-phospho-D-gluconate + NADP(+) = D-ribulose 5-phosphate + CO2 + NADPH</text>
        <dbReference type="Rhea" id="RHEA:10116"/>
        <dbReference type="ChEBI" id="CHEBI:16526"/>
        <dbReference type="ChEBI" id="CHEBI:57783"/>
        <dbReference type="ChEBI" id="CHEBI:58121"/>
        <dbReference type="ChEBI" id="CHEBI:58349"/>
        <dbReference type="ChEBI" id="CHEBI:58759"/>
        <dbReference type="EC" id="1.1.1.44"/>
    </reaction>
</comment>
<dbReference type="InterPro" id="IPR006113">
    <property type="entry name" value="6PGDH_Gnd/GntZ"/>
</dbReference>
<keyword evidence="7 12" id="KW-0521">NADP</keyword>
<dbReference type="Proteomes" id="UP000244090">
    <property type="component" value="Unassembled WGS sequence"/>
</dbReference>
<dbReference type="InterPro" id="IPR036291">
    <property type="entry name" value="NAD(P)-bd_dom_sf"/>
</dbReference>
<evidence type="ECO:0000313" key="17">
    <source>
        <dbReference type="EMBL" id="PTX61080.1"/>
    </source>
</evidence>
<feature type="binding site" description="in other chain" evidence="14">
    <location>
        <position position="194"/>
    </location>
    <ligand>
        <name>substrate</name>
        <note>ligand shared between dimeric partners</note>
    </ligand>
</feature>
<organism evidence="17 18">
    <name type="scientific">Kordia periserrulae</name>
    <dbReference type="NCBI Taxonomy" id="701523"/>
    <lineage>
        <taxon>Bacteria</taxon>
        <taxon>Pseudomonadati</taxon>
        <taxon>Bacteroidota</taxon>
        <taxon>Flavobacteriia</taxon>
        <taxon>Flavobacteriales</taxon>
        <taxon>Flavobacteriaceae</taxon>
        <taxon>Kordia</taxon>
    </lineage>
</organism>
<dbReference type="Pfam" id="PF03446">
    <property type="entry name" value="NAD_binding_2"/>
    <property type="match status" value="1"/>
</dbReference>
<evidence type="ECO:0000256" key="15">
    <source>
        <dbReference type="RuleBase" id="RU000485"/>
    </source>
</evidence>
<proteinExistence type="inferred from homology"/>
<dbReference type="GO" id="GO:0004616">
    <property type="term" value="F:phosphogluconate dehydrogenase (decarboxylating) activity"/>
    <property type="evidence" value="ECO:0007669"/>
    <property type="project" value="UniProtKB-EC"/>
</dbReference>
<evidence type="ECO:0000256" key="7">
    <source>
        <dbReference type="ARBA" id="ARBA00022857"/>
    </source>
</evidence>
<feature type="binding site" evidence="14">
    <location>
        <position position="443"/>
    </location>
    <ligand>
        <name>substrate</name>
        <note>ligand shared between dimeric partners</note>
    </ligand>
</feature>
<dbReference type="InterPro" id="IPR006115">
    <property type="entry name" value="6PGDH_NADP-bd"/>
</dbReference>
<comment type="caution">
    <text evidence="17">The sequence shown here is derived from an EMBL/GenBank/DDBJ whole genome shotgun (WGS) entry which is preliminary data.</text>
</comment>
<protein>
    <recommendedName>
        <fullName evidence="6 12">6-phosphogluconate dehydrogenase, decarboxylating</fullName>
        <ecNumber evidence="5 12">1.1.1.44</ecNumber>
    </recommendedName>
</protein>
<dbReference type="NCBIfam" id="NF006765">
    <property type="entry name" value="PRK09287.1"/>
    <property type="match status" value="1"/>
</dbReference>
<dbReference type="InterPro" id="IPR006114">
    <property type="entry name" value="6PGDH_C"/>
</dbReference>
<evidence type="ECO:0000256" key="8">
    <source>
        <dbReference type="ARBA" id="ARBA00023002"/>
    </source>
</evidence>
<dbReference type="UniPathway" id="UPA00115">
    <property type="reaction ID" value="UER00410"/>
</dbReference>
<dbReference type="SUPFAM" id="SSF48179">
    <property type="entry name" value="6-phosphogluconate dehydrogenase C-terminal domain-like"/>
    <property type="match status" value="1"/>
</dbReference>
<evidence type="ECO:0000256" key="5">
    <source>
        <dbReference type="ARBA" id="ARBA00013011"/>
    </source>
</evidence>
<dbReference type="Gene3D" id="1.20.5.320">
    <property type="entry name" value="6-Phosphogluconate Dehydrogenase, domain 3"/>
    <property type="match status" value="1"/>
</dbReference>
<dbReference type="Gene3D" id="3.40.50.720">
    <property type="entry name" value="NAD(P)-binding Rossmann-like Domain"/>
    <property type="match status" value="1"/>
</dbReference>
<dbReference type="SMART" id="SM01350">
    <property type="entry name" value="6PGD"/>
    <property type="match status" value="1"/>
</dbReference>